<gene>
    <name evidence="1" type="ORF">BpHYR1_022168</name>
</gene>
<dbReference type="EMBL" id="REGN01005807">
    <property type="protein sequence ID" value="RNA11960.1"/>
    <property type="molecule type" value="Genomic_DNA"/>
</dbReference>
<comment type="caution">
    <text evidence="1">The sequence shown here is derived from an EMBL/GenBank/DDBJ whole genome shotgun (WGS) entry which is preliminary data.</text>
</comment>
<dbReference type="Proteomes" id="UP000276133">
    <property type="component" value="Unassembled WGS sequence"/>
</dbReference>
<evidence type="ECO:0000313" key="2">
    <source>
        <dbReference type="Proteomes" id="UP000276133"/>
    </source>
</evidence>
<accession>A0A3M7QKY3</accession>
<organism evidence="1 2">
    <name type="scientific">Brachionus plicatilis</name>
    <name type="common">Marine rotifer</name>
    <name type="synonym">Brachionus muelleri</name>
    <dbReference type="NCBI Taxonomy" id="10195"/>
    <lineage>
        <taxon>Eukaryota</taxon>
        <taxon>Metazoa</taxon>
        <taxon>Spiralia</taxon>
        <taxon>Gnathifera</taxon>
        <taxon>Rotifera</taxon>
        <taxon>Eurotatoria</taxon>
        <taxon>Monogononta</taxon>
        <taxon>Pseudotrocha</taxon>
        <taxon>Ploima</taxon>
        <taxon>Brachionidae</taxon>
        <taxon>Brachionus</taxon>
    </lineage>
</organism>
<protein>
    <submittedName>
        <fullName evidence="1">Uncharacterized protein</fullName>
    </submittedName>
</protein>
<evidence type="ECO:0000313" key="1">
    <source>
        <dbReference type="EMBL" id="RNA11960.1"/>
    </source>
</evidence>
<proteinExistence type="predicted"/>
<sequence>MNLIYKNCQNLRHIWRCMRVFIFLNLSHHQIIKKNEKITKSLLKHFIIFSGMHSYKLSLKITTSTDNHLIDQLEIIRLSPFSETKIEKTVNQQARAHAMKDRLKDLFTN</sequence>
<reference evidence="1 2" key="1">
    <citation type="journal article" date="2018" name="Sci. Rep.">
        <title>Genomic signatures of local adaptation to the degree of environmental predictability in rotifers.</title>
        <authorList>
            <person name="Franch-Gras L."/>
            <person name="Hahn C."/>
            <person name="Garcia-Roger E.M."/>
            <person name="Carmona M.J."/>
            <person name="Serra M."/>
            <person name="Gomez A."/>
        </authorList>
    </citation>
    <scope>NUCLEOTIDE SEQUENCE [LARGE SCALE GENOMIC DNA]</scope>
    <source>
        <strain evidence="1">HYR1</strain>
    </source>
</reference>
<keyword evidence="2" id="KW-1185">Reference proteome</keyword>
<dbReference type="AlphaFoldDB" id="A0A3M7QKY3"/>
<name>A0A3M7QKY3_BRAPC</name>